<evidence type="ECO:0000259" key="5">
    <source>
        <dbReference type="PROSITE" id="PS51819"/>
    </source>
</evidence>
<proteinExistence type="inferred from homology"/>
<dbReference type="InterPro" id="IPR013249">
    <property type="entry name" value="RNA_pol_sigma70_r4_t2"/>
</dbReference>
<comment type="caution">
    <text evidence="6">The sequence shown here is derived from an EMBL/GenBank/DDBJ whole genome shotgun (WGS) entry which is preliminary data.</text>
</comment>
<dbReference type="PANTHER" id="PTHR43133:SF51">
    <property type="entry name" value="RNA POLYMERASE SIGMA FACTOR"/>
    <property type="match status" value="1"/>
</dbReference>
<evidence type="ECO:0000256" key="3">
    <source>
        <dbReference type="ARBA" id="ARBA00023082"/>
    </source>
</evidence>
<dbReference type="InterPro" id="IPR029068">
    <property type="entry name" value="Glyas_Bleomycin-R_OHBP_Dase"/>
</dbReference>
<evidence type="ECO:0000256" key="2">
    <source>
        <dbReference type="ARBA" id="ARBA00023015"/>
    </source>
</evidence>
<dbReference type="Gene3D" id="3.10.180.10">
    <property type="entry name" value="2,3-Dihydroxybiphenyl 1,2-Dioxygenase, domain 1"/>
    <property type="match status" value="1"/>
</dbReference>
<dbReference type="Pfam" id="PF04542">
    <property type="entry name" value="Sigma70_r2"/>
    <property type="match status" value="1"/>
</dbReference>
<keyword evidence="2" id="KW-0805">Transcription regulation</keyword>
<dbReference type="InterPro" id="IPR004360">
    <property type="entry name" value="Glyas_Fos-R_dOase_dom"/>
</dbReference>
<keyword evidence="4" id="KW-0804">Transcription</keyword>
<feature type="domain" description="VOC" evidence="5">
    <location>
        <begin position="205"/>
        <end position="310"/>
    </location>
</feature>
<dbReference type="InterPro" id="IPR014284">
    <property type="entry name" value="RNA_pol_sigma-70_dom"/>
</dbReference>
<dbReference type="CDD" id="cd06171">
    <property type="entry name" value="Sigma70_r4"/>
    <property type="match status" value="1"/>
</dbReference>
<dbReference type="PROSITE" id="PS51819">
    <property type="entry name" value="VOC"/>
    <property type="match status" value="1"/>
</dbReference>
<dbReference type="SUPFAM" id="SSF88946">
    <property type="entry name" value="Sigma2 domain of RNA polymerase sigma factors"/>
    <property type="match status" value="1"/>
</dbReference>
<dbReference type="InterPro" id="IPR036388">
    <property type="entry name" value="WH-like_DNA-bd_sf"/>
</dbReference>
<dbReference type="PANTHER" id="PTHR43133">
    <property type="entry name" value="RNA POLYMERASE ECF-TYPE SIGMA FACTO"/>
    <property type="match status" value="1"/>
</dbReference>
<dbReference type="GO" id="GO:0016987">
    <property type="term" value="F:sigma factor activity"/>
    <property type="evidence" value="ECO:0007669"/>
    <property type="project" value="UniProtKB-KW"/>
</dbReference>
<dbReference type="NCBIfam" id="TIGR02937">
    <property type="entry name" value="sigma70-ECF"/>
    <property type="match status" value="1"/>
</dbReference>
<dbReference type="SUPFAM" id="SSF54593">
    <property type="entry name" value="Glyoxalase/Bleomycin resistance protein/Dihydroxybiphenyl dioxygenase"/>
    <property type="match status" value="1"/>
</dbReference>
<sequence length="334" mass="39519">MDEEKQGADIHRFITEARNGDFNAFRQIVLQYSNAMLSVALSVIGDFHEAQDATQEAFIKCYRRLHTLDDPSKLGSWLYAIAYRTSLDFVKKKKQTLPYEDAIAPSMNNVDRWLDHHMTQEMIWNAMQNLEQTSKIAIMLYYLSEWTMKEIGQFLNISLSAVESRIRRAREILKRHLTDDFEPYFRMRRLDRKFEQRVMETILRSAGHFYIPVLDRERVLDWFVRHFQLGISRHGNLLMESGHELYLLECHAHLPSDVPLLAFEVSDIEGLWHKLQHDEVKSESIKTNKFIGKHFVFYDPDGNAYHAVEKKEKTQLEYDGFDEIRSSIYRNTNF</sequence>
<dbReference type="Gene3D" id="1.10.10.10">
    <property type="entry name" value="Winged helix-like DNA-binding domain superfamily/Winged helix DNA-binding domain"/>
    <property type="match status" value="1"/>
</dbReference>
<dbReference type="EMBL" id="BORQ01000001">
    <property type="protein sequence ID" value="GIO29382.1"/>
    <property type="molecule type" value="Genomic_DNA"/>
</dbReference>
<evidence type="ECO:0000256" key="1">
    <source>
        <dbReference type="ARBA" id="ARBA00010641"/>
    </source>
</evidence>
<dbReference type="InterPro" id="IPR037523">
    <property type="entry name" value="VOC_core"/>
</dbReference>
<dbReference type="InterPro" id="IPR039425">
    <property type="entry name" value="RNA_pol_sigma-70-like"/>
</dbReference>
<dbReference type="GO" id="GO:0006352">
    <property type="term" value="P:DNA-templated transcription initiation"/>
    <property type="evidence" value="ECO:0007669"/>
    <property type="project" value="InterPro"/>
</dbReference>
<dbReference type="InterPro" id="IPR007627">
    <property type="entry name" value="RNA_pol_sigma70_r2"/>
</dbReference>
<accession>A0A920CAE6</accession>
<evidence type="ECO:0000313" key="6">
    <source>
        <dbReference type="EMBL" id="GIO29382.1"/>
    </source>
</evidence>
<dbReference type="AlphaFoldDB" id="A0A920CAE6"/>
<dbReference type="GO" id="GO:0003677">
    <property type="term" value="F:DNA binding"/>
    <property type="evidence" value="ECO:0007669"/>
    <property type="project" value="InterPro"/>
</dbReference>
<evidence type="ECO:0000313" key="7">
    <source>
        <dbReference type="Proteomes" id="UP000679779"/>
    </source>
</evidence>
<evidence type="ECO:0000256" key="4">
    <source>
        <dbReference type="ARBA" id="ARBA00023163"/>
    </source>
</evidence>
<reference evidence="6" key="1">
    <citation type="submission" date="2021-03" db="EMBL/GenBank/DDBJ databases">
        <title>Antimicrobial resistance genes in bacteria isolated from Japanese honey, and their potential for conferring macrolide and lincosamide resistance in the American foulbrood pathogen Paenibacillus larvae.</title>
        <authorList>
            <person name="Okamoto M."/>
            <person name="Kumagai M."/>
            <person name="Kanamori H."/>
            <person name="Takamatsu D."/>
        </authorList>
    </citation>
    <scope>NUCLEOTIDE SEQUENCE</scope>
    <source>
        <strain evidence="6">J2TS6</strain>
    </source>
</reference>
<keyword evidence="3" id="KW-0731">Sigma factor</keyword>
<organism evidence="6 7">
    <name type="scientific">Paenibacillus albilobatus</name>
    <dbReference type="NCBI Taxonomy" id="2716884"/>
    <lineage>
        <taxon>Bacteria</taxon>
        <taxon>Bacillati</taxon>
        <taxon>Bacillota</taxon>
        <taxon>Bacilli</taxon>
        <taxon>Bacillales</taxon>
        <taxon>Paenibacillaceae</taxon>
        <taxon>Paenibacillus</taxon>
    </lineage>
</organism>
<dbReference type="InterPro" id="IPR013324">
    <property type="entry name" value="RNA_pol_sigma_r3/r4-like"/>
</dbReference>
<dbReference type="Pfam" id="PF08281">
    <property type="entry name" value="Sigma70_r4_2"/>
    <property type="match status" value="1"/>
</dbReference>
<dbReference type="SUPFAM" id="SSF88659">
    <property type="entry name" value="Sigma3 and sigma4 domains of RNA polymerase sigma factors"/>
    <property type="match status" value="1"/>
</dbReference>
<dbReference type="RefSeq" id="WP_160038146.1">
    <property type="nucleotide sequence ID" value="NZ_BORQ01000001.1"/>
</dbReference>
<protein>
    <recommendedName>
        <fullName evidence="5">VOC domain-containing protein</fullName>
    </recommendedName>
</protein>
<gene>
    <name evidence="6" type="ORF">J2TS6_05230</name>
</gene>
<dbReference type="InterPro" id="IPR013325">
    <property type="entry name" value="RNA_pol_sigma_r2"/>
</dbReference>
<comment type="similarity">
    <text evidence="1">Belongs to the sigma-70 factor family. ECF subfamily.</text>
</comment>
<name>A0A920CAE6_9BACL</name>
<dbReference type="Pfam" id="PF00903">
    <property type="entry name" value="Glyoxalase"/>
    <property type="match status" value="1"/>
</dbReference>
<dbReference type="Proteomes" id="UP000679779">
    <property type="component" value="Unassembled WGS sequence"/>
</dbReference>
<keyword evidence="7" id="KW-1185">Reference proteome</keyword>
<dbReference type="Gene3D" id="1.10.1740.10">
    <property type="match status" value="1"/>
</dbReference>